<gene>
    <name evidence="2" type="ORF">FMM08_22370</name>
</gene>
<accession>A0A5C8Z094</accession>
<name>A0A5C8Z094_9ACTN</name>
<feature type="transmembrane region" description="Helical" evidence="1">
    <location>
        <begin position="216"/>
        <end position="242"/>
    </location>
</feature>
<evidence type="ECO:0000256" key="1">
    <source>
        <dbReference type="SAM" id="Phobius"/>
    </source>
</evidence>
<proteinExistence type="predicted"/>
<dbReference type="EMBL" id="VKAC01000022">
    <property type="protein sequence ID" value="TXR51552.1"/>
    <property type="molecule type" value="Genomic_DNA"/>
</dbReference>
<evidence type="ECO:0000313" key="2">
    <source>
        <dbReference type="EMBL" id="TXR51552.1"/>
    </source>
</evidence>
<evidence type="ECO:0000313" key="3">
    <source>
        <dbReference type="Proteomes" id="UP000321234"/>
    </source>
</evidence>
<comment type="caution">
    <text evidence="2">The sequence shown here is derived from an EMBL/GenBank/DDBJ whole genome shotgun (WGS) entry which is preliminary data.</text>
</comment>
<dbReference type="RefSeq" id="WP_147928572.1">
    <property type="nucleotide sequence ID" value="NZ_VKAC01000022.1"/>
</dbReference>
<keyword evidence="1" id="KW-0812">Transmembrane</keyword>
<organism evidence="2 3">
    <name type="scientific">Quadrisphaera setariae</name>
    <dbReference type="NCBI Taxonomy" id="2593304"/>
    <lineage>
        <taxon>Bacteria</taxon>
        <taxon>Bacillati</taxon>
        <taxon>Actinomycetota</taxon>
        <taxon>Actinomycetes</taxon>
        <taxon>Kineosporiales</taxon>
        <taxon>Kineosporiaceae</taxon>
        <taxon>Quadrisphaera</taxon>
    </lineage>
</organism>
<dbReference type="AlphaFoldDB" id="A0A5C8Z094"/>
<feature type="transmembrane region" description="Helical" evidence="1">
    <location>
        <begin position="134"/>
        <end position="160"/>
    </location>
</feature>
<keyword evidence="1" id="KW-1133">Transmembrane helix</keyword>
<keyword evidence="3" id="KW-1185">Reference proteome</keyword>
<feature type="transmembrane region" description="Helical" evidence="1">
    <location>
        <begin position="175"/>
        <end position="195"/>
    </location>
</feature>
<protein>
    <submittedName>
        <fullName evidence="2">Uncharacterized protein</fullName>
    </submittedName>
</protein>
<keyword evidence="1" id="KW-0472">Membrane</keyword>
<reference evidence="2 3" key="1">
    <citation type="submission" date="2019-07" db="EMBL/GenBank/DDBJ databases">
        <title>Quadrisphaera sp. strain DD2A genome sequencing and assembly.</title>
        <authorList>
            <person name="Kim I."/>
        </authorList>
    </citation>
    <scope>NUCLEOTIDE SEQUENCE [LARGE SCALE GENOMIC DNA]</scope>
    <source>
        <strain evidence="2 3">DD2A</strain>
    </source>
</reference>
<sequence>MPPIPRQVITAPAPPQRRRTPHNLFTLEEVSTALDHLAAGLNPGAPQMVELTWANGGSRHLAAHQLHRIGDPEDVRTLALDWTYPDDSRVRGELVTRSRLPSLTLESAGAAQAALGACLDHLESLRPQRARWRAFMAGTGVFAVDTLLALMAVVLLAYIWSANPEEAAGVFDRDGWTGTVAMCALQVLVFGWLMRRLHRAFAGTRLVRQPVAHRKWLTPELAALVGVLTLVSSTVIGILALLK</sequence>
<dbReference type="Proteomes" id="UP000321234">
    <property type="component" value="Unassembled WGS sequence"/>
</dbReference>